<reference evidence="2 3" key="1">
    <citation type="journal article" date="2019" name="Int. J. Syst. Evol. Microbiol.">
        <title>Capsulimonas corticalis gen. nov., sp. nov., an aerobic capsulated bacterium, of a novel bacterial order, Capsulimonadales ord. nov., of the class Armatimonadia of the phylum Armatimonadetes.</title>
        <authorList>
            <person name="Li J."/>
            <person name="Kudo C."/>
            <person name="Tonouchi A."/>
        </authorList>
    </citation>
    <scope>NUCLEOTIDE SEQUENCE [LARGE SCALE GENOMIC DNA]</scope>
    <source>
        <strain evidence="2 3">AX-7</strain>
    </source>
</reference>
<dbReference type="EMBL" id="AP025739">
    <property type="protein sequence ID" value="BDI29866.1"/>
    <property type="molecule type" value="Genomic_DNA"/>
</dbReference>
<gene>
    <name evidence="2" type="ORF">CCAX7_19170</name>
</gene>
<dbReference type="Pfam" id="PF13453">
    <property type="entry name" value="Zn_ribbon_TFIIB"/>
    <property type="match status" value="1"/>
</dbReference>
<protein>
    <recommendedName>
        <fullName evidence="1">Transcription factor zinc-finger domain-containing protein</fullName>
    </recommendedName>
</protein>
<dbReference type="InterPro" id="IPR036280">
    <property type="entry name" value="Multihaem_cyt_sf"/>
</dbReference>
<dbReference type="AlphaFoldDB" id="A0A402D5B0"/>
<name>A0A402D5B0_9BACT</name>
<keyword evidence="3" id="KW-1185">Reference proteome</keyword>
<proteinExistence type="predicted"/>
<dbReference type="OrthoDB" id="9814037at2"/>
<feature type="domain" description="Transcription factor zinc-finger" evidence="1">
    <location>
        <begin position="8"/>
        <end position="44"/>
    </location>
</feature>
<dbReference type="SUPFAM" id="SSF48695">
    <property type="entry name" value="Multiheme cytochromes"/>
    <property type="match status" value="1"/>
</dbReference>
<evidence type="ECO:0000313" key="3">
    <source>
        <dbReference type="Proteomes" id="UP000287394"/>
    </source>
</evidence>
<dbReference type="InterPro" id="IPR027392">
    <property type="entry name" value="TF_Znf"/>
</dbReference>
<dbReference type="KEGG" id="ccot:CCAX7_19170"/>
<sequence>MKSETRFCPVGCGPLKSLKFRGVLLDRCPQCAGVWFDALEYETLGALPEAVLHTLEVAVNLESAPQVVSPHVAAPKVLSCPACHGRLEPVQVTNRVDATLDQCVRCFGYWADDSELALLSSVLEADKPYFAPMLGDGTRREVASALSEALAPHHEVRITLFQSICVWLNRPIGPSAS</sequence>
<organism evidence="2 3">
    <name type="scientific">Capsulimonas corticalis</name>
    <dbReference type="NCBI Taxonomy" id="2219043"/>
    <lineage>
        <taxon>Bacteria</taxon>
        <taxon>Bacillati</taxon>
        <taxon>Armatimonadota</taxon>
        <taxon>Armatimonadia</taxon>
        <taxon>Capsulimonadales</taxon>
        <taxon>Capsulimonadaceae</taxon>
        <taxon>Capsulimonas</taxon>
    </lineage>
</organism>
<dbReference type="Proteomes" id="UP000287394">
    <property type="component" value="Chromosome"/>
</dbReference>
<accession>A0A402D5B0</accession>
<dbReference type="RefSeq" id="WP_119324665.1">
    <property type="nucleotide sequence ID" value="NZ_AP025739.1"/>
</dbReference>
<evidence type="ECO:0000313" key="2">
    <source>
        <dbReference type="EMBL" id="BDI29866.1"/>
    </source>
</evidence>
<evidence type="ECO:0000259" key="1">
    <source>
        <dbReference type="Pfam" id="PF13453"/>
    </source>
</evidence>